<dbReference type="VEuPathDB" id="FungiDB:CPSG_02837"/>
<evidence type="ECO:0000313" key="3">
    <source>
        <dbReference type="Proteomes" id="UP000002497"/>
    </source>
</evidence>
<keyword evidence="1" id="KW-0472">Membrane</keyword>
<dbReference type="AlphaFoldDB" id="E9CYG7"/>
<proteinExistence type="predicted"/>
<name>E9CYG7_COCPS</name>
<accession>E9CYG7</accession>
<keyword evidence="1" id="KW-1133">Transmembrane helix</keyword>
<dbReference type="STRING" id="443226.E9CYG7"/>
<reference evidence="3" key="2">
    <citation type="submission" date="2010-03" db="EMBL/GenBank/DDBJ databases">
        <title>The genome sequence of Coccidioides posadasii strain Silveira.</title>
        <authorList>
            <consortium name="The Broad Institute Genome Sequencing Center for Infectious Disease"/>
            <person name="Neafsey D."/>
            <person name="Orbach M."/>
            <person name="Henn M.R."/>
            <person name="Cole G.T."/>
            <person name="Galgiani J."/>
            <person name="Gardner M.J."/>
            <person name="Kirkland T.N."/>
            <person name="Taylor J.W."/>
            <person name="Young S.K."/>
            <person name="Zeng Q."/>
            <person name="Koehrsen M."/>
            <person name="Alvarado L."/>
            <person name="Berlin A."/>
            <person name="Borenstein D."/>
            <person name="Chapman S.B."/>
            <person name="Chen Z."/>
            <person name="Engels R."/>
            <person name="Freedman E."/>
            <person name="Gellesch M."/>
            <person name="Goldberg J."/>
            <person name="Griggs A."/>
            <person name="Gujja S."/>
            <person name="Heilman E."/>
            <person name="Heiman D."/>
            <person name="Howarth C."/>
            <person name="Jen D."/>
            <person name="Larson L."/>
            <person name="Mehta T."/>
            <person name="Neiman D."/>
            <person name="Park D."/>
            <person name="Pearson M."/>
            <person name="Richards J."/>
            <person name="Roberts A."/>
            <person name="Saif S."/>
            <person name="Shea T."/>
            <person name="Shenoy N."/>
            <person name="Sisk P."/>
            <person name="Stolte C."/>
            <person name="Sykes S."/>
            <person name="Walk T."/>
            <person name="White J."/>
            <person name="Yandava C."/>
            <person name="Haas B."/>
            <person name="Nusbaum C."/>
            <person name="Birren B."/>
        </authorList>
    </citation>
    <scope>NUCLEOTIDE SEQUENCE [LARGE SCALE GENOMIC DNA]</scope>
    <source>
        <strain evidence="3">RMSCC 757 / Silveira</strain>
    </source>
</reference>
<keyword evidence="1" id="KW-0812">Transmembrane</keyword>
<dbReference type="HOGENOM" id="CLU_1713080_0_0_1"/>
<evidence type="ECO:0000256" key="1">
    <source>
        <dbReference type="SAM" id="Phobius"/>
    </source>
</evidence>
<reference evidence="3" key="1">
    <citation type="journal article" date="2010" name="Genome Res.">
        <title>Population genomic sequencing of Coccidioides fungi reveals recent hybridization and transposon control.</title>
        <authorList>
            <person name="Neafsey D.E."/>
            <person name="Barker B.M."/>
            <person name="Sharpton T.J."/>
            <person name="Stajich J.E."/>
            <person name="Park D.J."/>
            <person name="Whiston E."/>
            <person name="Hung C.-Y."/>
            <person name="McMahan C."/>
            <person name="White J."/>
            <person name="Sykes S."/>
            <person name="Heiman D."/>
            <person name="Young S."/>
            <person name="Zeng Q."/>
            <person name="Abouelleil A."/>
            <person name="Aftuck L."/>
            <person name="Bessette D."/>
            <person name="Brown A."/>
            <person name="FitzGerald M."/>
            <person name="Lui A."/>
            <person name="Macdonald J.P."/>
            <person name="Priest M."/>
            <person name="Orbach M.J."/>
            <person name="Galgiani J.N."/>
            <person name="Kirkland T.N."/>
            <person name="Cole G.T."/>
            <person name="Birren B.W."/>
            <person name="Henn M.R."/>
            <person name="Taylor J.W."/>
            <person name="Rounsley S.D."/>
        </authorList>
    </citation>
    <scope>NUCLEOTIDE SEQUENCE [LARGE SCALE GENOMIC DNA]</scope>
    <source>
        <strain evidence="3">RMSCC 757 / Silveira</strain>
    </source>
</reference>
<evidence type="ECO:0000313" key="2">
    <source>
        <dbReference type="EMBL" id="EFW20994.1"/>
    </source>
</evidence>
<organism evidence="3">
    <name type="scientific">Coccidioides posadasii (strain RMSCC 757 / Silveira)</name>
    <name type="common">Valley fever fungus</name>
    <dbReference type="NCBI Taxonomy" id="443226"/>
    <lineage>
        <taxon>Eukaryota</taxon>
        <taxon>Fungi</taxon>
        <taxon>Dikarya</taxon>
        <taxon>Ascomycota</taxon>
        <taxon>Pezizomycotina</taxon>
        <taxon>Eurotiomycetes</taxon>
        <taxon>Eurotiomycetidae</taxon>
        <taxon>Onygenales</taxon>
        <taxon>Onygenaceae</taxon>
        <taxon>Coccidioides</taxon>
    </lineage>
</organism>
<protein>
    <submittedName>
        <fullName evidence="2">Uncharacterized protein</fullName>
    </submittedName>
</protein>
<dbReference type="Proteomes" id="UP000002497">
    <property type="component" value="Unassembled WGS sequence"/>
</dbReference>
<feature type="transmembrane region" description="Helical" evidence="1">
    <location>
        <begin position="118"/>
        <end position="140"/>
    </location>
</feature>
<dbReference type="EMBL" id="GL636488">
    <property type="protein sequence ID" value="EFW20994.1"/>
    <property type="molecule type" value="Genomic_DNA"/>
</dbReference>
<sequence>MTTAKQNSFWGPKLVPCSRSFLLQPLLLFFSSTRTSVRRILIAVFDSSYTQPSTSSPLLNRLDSIAASLSNEISSRCAAPVTIAVAQEVDRSVSDRLFIAFPIFHQLAKRDNFASRNAGVIVVFCIVFIVGVGLVGLFIHRKWLARRAARTGV</sequence>
<gene>
    <name evidence="2" type="ORF">CPSG_02837</name>
</gene>
<keyword evidence="3" id="KW-1185">Reference proteome</keyword>